<evidence type="ECO:0000256" key="2">
    <source>
        <dbReference type="ARBA" id="ARBA00012202"/>
    </source>
</evidence>
<keyword evidence="8" id="KW-0472">Membrane</keyword>
<feature type="compositionally biased region" description="Polar residues" evidence="14">
    <location>
        <begin position="521"/>
        <end position="556"/>
    </location>
</feature>
<sequence length="980" mass="109954">MVGLTAFSDLKKKMEAAASAEEAKYKLDQKIMGLSGITSLYKSNNIGFAKYFEHKREHQQQQQIKKGSDPDHHHETQDAKWLARLHAKDGVQDNTLSVHSSTFSTGGTSRATSKAAVSDGAASSKRRIMNSKSLMRDSYYTSRVKAFQRKEFDQFVRGLINNVEDITSVGKDVTSLAKKKPFQMERLVGPLLRLLKRDSLFDTLNDEDIFFSEFEGGKPELERISHESPSGSRFGSGKRWWWFEGGDSDGFSEDYLCYPNQRGSKLSRPGSSMSPPQSAKSLKTARSSEVERNISGEFQNQSQHQHRLMTGRLAALASRRFSNGTSSGCFCPPLTLQKVCCPACRAKAQQACQTLMKRDKNCKLTLSLNTWRIPGIQHQPPHWKKKHNIMENSSNSLRSVYQKKEEQIPAKLRKFYESTYPIPSLDERSRSVFLQPPKDILDIPPLMKQAAPTPVYLKKQLYPLPAALTNMPLAGMASSSSPNATPGGSLPKLPSQRISTTTSRRTAAAAANYKSLPKVPFSQSRIPQQQTSFAGEAQDNQEANAGVGSSSTFESWTLKPQPQKNCVEGLRKGDIYSLGTILWELIRRESLSSYLGLKDEKQIRERICHGITIPFQTSSKLSSVNLQVDPDELFWPATLLSLEVQFDDKKPHQQHGLQPPTQQNGKSNNSGNGINHFDQIRECLKDCLSHEPEMRPDIKAVRMRLRPLHKGMRSNIFDIMIGLMEKYANNLEILVDERTKQLSEEKRKTDSLLYELIPASVAEELKEGLRVPAQNYDCVSIYFSDIVGFTSMSAQSTPLQVVEFLNDLYTCFDSIIESYDVYKVETIGDAYMVASGLPEVRDDNSHAVEVANMALKLLQAVTNFRIRHRPSETLKLRIGIHSGPVCAGVVGLKRPRYCLFGDTVNTASRMESTGQPLRIHCSETFAKLIQNDPNPQFEMEERGLIDVKGKGDMMTYWLLGKRASFMSSHVRRSVTTESTG</sequence>
<keyword evidence="10" id="KW-0325">Glycoprotein</keyword>
<keyword evidence="7" id="KW-0342">GTP-binding</keyword>
<feature type="region of interest" description="Disordered" evidence="14">
    <location>
        <begin position="55"/>
        <end position="78"/>
    </location>
</feature>
<feature type="compositionally biased region" description="Polar residues" evidence="14">
    <location>
        <begin position="477"/>
        <end position="486"/>
    </location>
</feature>
<dbReference type="GO" id="GO:0005525">
    <property type="term" value="F:GTP binding"/>
    <property type="evidence" value="ECO:0007669"/>
    <property type="project" value="UniProtKB-KW"/>
</dbReference>
<evidence type="ECO:0000256" key="12">
    <source>
        <dbReference type="ARBA" id="ARBA00023293"/>
    </source>
</evidence>
<dbReference type="PANTHER" id="PTHR11920">
    <property type="entry name" value="GUANYLYL CYCLASE"/>
    <property type="match status" value="1"/>
</dbReference>
<dbReference type="Pfam" id="PF00211">
    <property type="entry name" value="Guanylate_cyc"/>
    <property type="match status" value="1"/>
</dbReference>
<keyword evidence="5" id="KW-0547">Nucleotide-binding</keyword>
<dbReference type="AlphaFoldDB" id="A0A1D2N5K4"/>
<evidence type="ECO:0000259" key="15">
    <source>
        <dbReference type="PROSITE" id="PS50125"/>
    </source>
</evidence>
<dbReference type="EMBL" id="LJIJ01000200">
    <property type="protein sequence ID" value="ODN00534.1"/>
    <property type="molecule type" value="Genomic_DNA"/>
</dbReference>
<dbReference type="Gene3D" id="6.10.250.780">
    <property type="match status" value="1"/>
</dbReference>
<evidence type="ECO:0000256" key="10">
    <source>
        <dbReference type="ARBA" id="ARBA00023180"/>
    </source>
</evidence>
<dbReference type="OrthoDB" id="1890790at2759"/>
<protein>
    <recommendedName>
        <fullName evidence="2">guanylate cyclase</fullName>
        <ecNumber evidence="2">4.6.1.2</ecNumber>
    </recommendedName>
</protein>
<feature type="region of interest" description="Disordered" evidence="14">
    <location>
        <begin position="649"/>
        <end position="672"/>
    </location>
</feature>
<dbReference type="InterPro" id="IPR050401">
    <property type="entry name" value="Cyclic_nucleotide_synthase"/>
</dbReference>
<keyword evidence="9 16" id="KW-0675">Receptor</keyword>
<dbReference type="GO" id="GO:0035556">
    <property type="term" value="P:intracellular signal transduction"/>
    <property type="evidence" value="ECO:0007669"/>
    <property type="project" value="InterPro"/>
</dbReference>
<evidence type="ECO:0000256" key="8">
    <source>
        <dbReference type="ARBA" id="ARBA00023136"/>
    </source>
</evidence>
<evidence type="ECO:0000256" key="11">
    <source>
        <dbReference type="ARBA" id="ARBA00023239"/>
    </source>
</evidence>
<evidence type="ECO:0000256" key="13">
    <source>
        <dbReference type="RuleBase" id="RU000405"/>
    </source>
</evidence>
<dbReference type="Proteomes" id="UP000094527">
    <property type="component" value="Unassembled WGS sequence"/>
</dbReference>
<feature type="region of interest" description="Disordered" evidence="14">
    <location>
        <begin position="477"/>
        <end position="556"/>
    </location>
</feature>
<feature type="compositionally biased region" description="Basic and acidic residues" evidence="14">
    <location>
        <begin position="66"/>
        <end position="78"/>
    </location>
</feature>
<evidence type="ECO:0000256" key="6">
    <source>
        <dbReference type="ARBA" id="ARBA00022989"/>
    </source>
</evidence>
<evidence type="ECO:0000256" key="1">
    <source>
        <dbReference type="ARBA" id="ARBA00004479"/>
    </source>
</evidence>
<organism evidence="16 17">
    <name type="scientific">Orchesella cincta</name>
    <name type="common">Springtail</name>
    <name type="synonym">Podura cincta</name>
    <dbReference type="NCBI Taxonomy" id="48709"/>
    <lineage>
        <taxon>Eukaryota</taxon>
        <taxon>Metazoa</taxon>
        <taxon>Ecdysozoa</taxon>
        <taxon>Arthropoda</taxon>
        <taxon>Hexapoda</taxon>
        <taxon>Collembola</taxon>
        <taxon>Entomobryomorpha</taxon>
        <taxon>Entomobryoidea</taxon>
        <taxon>Orchesellidae</taxon>
        <taxon>Orchesellinae</taxon>
        <taxon>Orchesella</taxon>
    </lineage>
</organism>
<dbReference type="GO" id="GO:0004016">
    <property type="term" value="F:adenylate cyclase activity"/>
    <property type="evidence" value="ECO:0007669"/>
    <property type="project" value="TreeGrafter"/>
</dbReference>
<dbReference type="GO" id="GO:0004383">
    <property type="term" value="F:guanylate cyclase activity"/>
    <property type="evidence" value="ECO:0007669"/>
    <property type="project" value="UniProtKB-EC"/>
</dbReference>
<dbReference type="SUPFAM" id="SSF56112">
    <property type="entry name" value="Protein kinase-like (PK-like)"/>
    <property type="match status" value="1"/>
</dbReference>
<dbReference type="EC" id="4.6.1.2" evidence="2"/>
<dbReference type="InterPro" id="IPR029787">
    <property type="entry name" value="Nucleotide_cyclase"/>
</dbReference>
<keyword evidence="6" id="KW-1133">Transmembrane helix</keyword>
<dbReference type="InterPro" id="IPR011009">
    <property type="entry name" value="Kinase-like_dom_sf"/>
</dbReference>
<dbReference type="InterPro" id="IPR001054">
    <property type="entry name" value="A/G_cyclase"/>
</dbReference>
<keyword evidence="11 13" id="KW-0456">Lyase</keyword>
<evidence type="ECO:0000256" key="14">
    <source>
        <dbReference type="SAM" id="MobiDB-lite"/>
    </source>
</evidence>
<keyword evidence="4" id="KW-0732">Signal</keyword>
<gene>
    <name evidence="16" type="ORF">Ocin01_06132</name>
</gene>
<evidence type="ECO:0000256" key="4">
    <source>
        <dbReference type="ARBA" id="ARBA00022729"/>
    </source>
</evidence>
<evidence type="ECO:0000256" key="3">
    <source>
        <dbReference type="ARBA" id="ARBA00022692"/>
    </source>
</evidence>
<keyword evidence="3" id="KW-0812">Transmembrane</keyword>
<dbReference type="SUPFAM" id="SSF55073">
    <property type="entry name" value="Nucleotide cyclase"/>
    <property type="match status" value="1"/>
</dbReference>
<comment type="caution">
    <text evidence="16">The sequence shown here is derived from an EMBL/GenBank/DDBJ whole genome shotgun (WGS) entry which is preliminary data.</text>
</comment>
<dbReference type="Gene3D" id="1.10.510.10">
    <property type="entry name" value="Transferase(Phosphotransferase) domain 1"/>
    <property type="match status" value="1"/>
</dbReference>
<dbReference type="InterPro" id="IPR018297">
    <property type="entry name" value="A/G_cyclase_CS"/>
</dbReference>
<evidence type="ECO:0000256" key="9">
    <source>
        <dbReference type="ARBA" id="ARBA00023170"/>
    </source>
</evidence>
<evidence type="ECO:0000256" key="5">
    <source>
        <dbReference type="ARBA" id="ARBA00022741"/>
    </source>
</evidence>
<feature type="domain" description="Guanylate cyclase" evidence="15">
    <location>
        <begin position="780"/>
        <end position="911"/>
    </location>
</feature>
<dbReference type="STRING" id="48709.A0A1D2N5K4"/>
<name>A0A1D2N5K4_ORCCI</name>
<feature type="compositionally biased region" description="Polar residues" evidence="14">
    <location>
        <begin position="100"/>
        <end position="112"/>
    </location>
</feature>
<feature type="compositionally biased region" description="Polar residues" evidence="14">
    <location>
        <begin position="264"/>
        <end position="285"/>
    </location>
</feature>
<accession>A0A1D2N5K4</accession>
<feature type="region of interest" description="Disordered" evidence="14">
    <location>
        <begin position="100"/>
        <end position="124"/>
    </location>
</feature>
<comment type="subcellular location">
    <subcellularLocation>
        <location evidence="1">Membrane</location>
        <topology evidence="1">Single-pass type I membrane protein</topology>
    </subcellularLocation>
</comment>
<keyword evidence="17" id="KW-1185">Reference proteome</keyword>
<dbReference type="CDD" id="cd07302">
    <property type="entry name" value="CHD"/>
    <property type="match status" value="1"/>
</dbReference>
<dbReference type="PANTHER" id="PTHR11920:SF335">
    <property type="entry name" value="GUANYLATE CYCLASE"/>
    <property type="match status" value="1"/>
</dbReference>
<feature type="compositionally biased region" description="Low complexity" evidence="14">
    <location>
        <begin position="499"/>
        <end position="511"/>
    </location>
</feature>
<evidence type="ECO:0000313" key="17">
    <source>
        <dbReference type="Proteomes" id="UP000094527"/>
    </source>
</evidence>
<dbReference type="PROSITE" id="PS00452">
    <property type="entry name" value="GUANYLATE_CYCLASE_1"/>
    <property type="match status" value="1"/>
</dbReference>
<proteinExistence type="inferred from homology"/>
<dbReference type="GO" id="GO:0007168">
    <property type="term" value="P:receptor guanylyl cyclase signaling pathway"/>
    <property type="evidence" value="ECO:0007669"/>
    <property type="project" value="TreeGrafter"/>
</dbReference>
<dbReference type="PROSITE" id="PS50125">
    <property type="entry name" value="GUANYLATE_CYCLASE_2"/>
    <property type="match status" value="1"/>
</dbReference>
<dbReference type="Gene3D" id="3.30.70.1230">
    <property type="entry name" value="Nucleotide cyclase"/>
    <property type="match status" value="1"/>
</dbReference>
<dbReference type="GO" id="GO:0001653">
    <property type="term" value="F:peptide receptor activity"/>
    <property type="evidence" value="ECO:0007669"/>
    <property type="project" value="TreeGrafter"/>
</dbReference>
<evidence type="ECO:0000256" key="7">
    <source>
        <dbReference type="ARBA" id="ARBA00023134"/>
    </source>
</evidence>
<keyword evidence="12" id="KW-0141">cGMP biosynthesis</keyword>
<reference evidence="16 17" key="1">
    <citation type="journal article" date="2016" name="Genome Biol. Evol.">
        <title>Gene Family Evolution Reflects Adaptation to Soil Environmental Stressors in the Genome of the Collembolan Orchesella cincta.</title>
        <authorList>
            <person name="Faddeeva-Vakhrusheva A."/>
            <person name="Derks M.F."/>
            <person name="Anvar S.Y."/>
            <person name="Agamennone V."/>
            <person name="Suring W."/>
            <person name="Smit S."/>
            <person name="van Straalen N.M."/>
            <person name="Roelofs D."/>
        </authorList>
    </citation>
    <scope>NUCLEOTIDE SEQUENCE [LARGE SCALE GENOMIC DNA]</scope>
    <source>
        <tissue evidence="16">Mixed pool</tissue>
    </source>
</reference>
<evidence type="ECO:0000313" key="16">
    <source>
        <dbReference type="EMBL" id="ODN00534.1"/>
    </source>
</evidence>
<dbReference type="GO" id="GO:0005886">
    <property type="term" value="C:plasma membrane"/>
    <property type="evidence" value="ECO:0007669"/>
    <property type="project" value="TreeGrafter"/>
</dbReference>
<comment type="similarity">
    <text evidence="13">Belongs to the adenylyl cyclase class-4/guanylyl cyclase family.</text>
</comment>
<feature type="region of interest" description="Disordered" evidence="14">
    <location>
        <begin position="264"/>
        <end position="290"/>
    </location>
</feature>
<dbReference type="FunFam" id="3.30.70.1230:FF:000004">
    <property type="entry name" value="Guanylate cyclase"/>
    <property type="match status" value="1"/>
</dbReference>
<dbReference type="SMART" id="SM00044">
    <property type="entry name" value="CYCc"/>
    <property type="match status" value="1"/>
</dbReference>